<gene>
    <name evidence="2" type="ORF">Z518_09292</name>
</gene>
<proteinExistence type="predicted"/>
<keyword evidence="3" id="KW-1185">Reference proteome</keyword>
<evidence type="ECO:0000313" key="3">
    <source>
        <dbReference type="Proteomes" id="UP000053617"/>
    </source>
</evidence>
<dbReference type="RefSeq" id="XP_013268702.1">
    <property type="nucleotide sequence ID" value="XM_013413248.1"/>
</dbReference>
<reference evidence="2 3" key="1">
    <citation type="submission" date="2015-01" db="EMBL/GenBank/DDBJ databases">
        <title>The Genome Sequence of Rhinocladiella mackenzie CBS 650.93.</title>
        <authorList>
            <consortium name="The Broad Institute Genomics Platform"/>
            <person name="Cuomo C."/>
            <person name="de Hoog S."/>
            <person name="Gorbushina A."/>
            <person name="Stielow B."/>
            <person name="Teixiera M."/>
            <person name="Abouelleil A."/>
            <person name="Chapman S.B."/>
            <person name="Priest M."/>
            <person name="Young S.K."/>
            <person name="Wortman J."/>
            <person name="Nusbaum C."/>
            <person name="Birren B."/>
        </authorList>
    </citation>
    <scope>NUCLEOTIDE SEQUENCE [LARGE SCALE GENOMIC DNA]</scope>
    <source>
        <strain evidence="2 3">CBS 650.93</strain>
    </source>
</reference>
<evidence type="ECO:0008006" key="4">
    <source>
        <dbReference type="Google" id="ProtNLM"/>
    </source>
</evidence>
<feature type="compositionally biased region" description="Basic and acidic residues" evidence="1">
    <location>
        <begin position="50"/>
        <end position="72"/>
    </location>
</feature>
<dbReference type="OrthoDB" id="4142065at2759"/>
<evidence type="ECO:0000256" key="1">
    <source>
        <dbReference type="SAM" id="MobiDB-lite"/>
    </source>
</evidence>
<dbReference type="VEuPathDB" id="FungiDB:Z518_09292"/>
<evidence type="ECO:0000313" key="2">
    <source>
        <dbReference type="EMBL" id="KIX01566.1"/>
    </source>
</evidence>
<feature type="region of interest" description="Disordered" evidence="1">
    <location>
        <begin position="42"/>
        <end position="72"/>
    </location>
</feature>
<dbReference type="Proteomes" id="UP000053617">
    <property type="component" value="Unassembled WGS sequence"/>
</dbReference>
<organism evidence="2 3">
    <name type="scientific">Rhinocladiella mackenziei CBS 650.93</name>
    <dbReference type="NCBI Taxonomy" id="1442369"/>
    <lineage>
        <taxon>Eukaryota</taxon>
        <taxon>Fungi</taxon>
        <taxon>Dikarya</taxon>
        <taxon>Ascomycota</taxon>
        <taxon>Pezizomycotina</taxon>
        <taxon>Eurotiomycetes</taxon>
        <taxon>Chaetothyriomycetidae</taxon>
        <taxon>Chaetothyriales</taxon>
        <taxon>Herpotrichiellaceae</taxon>
        <taxon>Rhinocladiella</taxon>
    </lineage>
</organism>
<protein>
    <recommendedName>
        <fullName evidence="4">Transcription factor domain-containing protein</fullName>
    </recommendedName>
</protein>
<dbReference type="PANTHER" id="PTHR37540">
    <property type="entry name" value="TRANSCRIPTION FACTOR (ACR-2), PUTATIVE-RELATED-RELATED"/>
    <property type="match status" value="1"/>
</dbReference>
<name>A0A0D2IE99_9EURO</name>
<dbReference type="PANTHER" id="PTHR37540:SF5">
    <property type="entry name" value="TRANSCRIPTION FACTOR DOMAIN-CONTAINING PROTEIN"/>
    <property type="match status" value="1"/>
</dbReference>
<sequence length="495" mass="54662">MASARDSQSSQSVSASTPAIIAESDTPCAVCRRPRCQLQSHKAYLAGQRRGGDPKPGADKPRRPPYLDDLRLPDTSYSRSYAFTRALPSTVPHSVSSGRLDGFHDLPVPGGHQPELHHAVYSLLNFKIGAATAFPLPVGLAVNDIGGSMTMPVMTDTSLCLSVIAAWRAVQILIGQAPEYLYLSYEAQAFQSLRKQLLDQGPGGVTDQAVMAAALLWATSTMFAQAEALRRHAAGVRALVMARRGLDNLGYAGSVKQLILWADFLTAQFLGEDVSFKDVGPMTPMPVSLVKLRNSIVIPPPFDCLLPQTLKAAQDLRLLLISHDHAMRTGRISIAEYKALMSLLNQSTINRIGLEVRYKNSKTIDECVVLAMNLLRFTVLFHAGPLFIIVAKVIERLRTALVRSGVDQWLSCIDIFIWACFVGMVNNFENQNREHFVNMAGRALTIKYKNRWPGDWRDDILSVLRSFLWSDAILTDLFPKACQWIERPMSSPDTA</sequence>
<dbReference type="GeneID" id="25297363"/>
<dbReference type="HOGENOM" id="CLU_040666_0_0_1"/>
<dbReference type="AlphaFoldDB" id="A0A0D2IE99"/>
<dbReference type="EMBL" id="KN847481">
    <property type="protein sequence ID" value="KIX01566.1"/>
    <property type="molecule type" value="Genomic_DNA"/>
</dbReference>
<accession>A0A0D2IE99</accession>